<dbReference type="AlphaFoldDB" id="A0AAP0DTI4"/>
<dbReference type="Proteomes" id="UP001408789">
    <property type="component" value="Unassembled WGS sequence"/>
</dbReference>
<protein>
    <submittedName>
        <fullName evidence="1">Uncharacterized protein</fullName>
    </submittedName>
</protein>
<keyword evidence="2" id="KW-1185">Reference proteome</keyword>
<evidence type="ECO:0000313" key="2">
    <source>
        <dbReference type="Proteomes" id="UP001408789"/>
    </source>
</evidence>
<name>A0AAP0DTI4_9ASTR</name>
<organism evidence="1 2">
    <name type="scientific">Deinandra increscens subsp. villosa</name>
    <dbReference type="NCBI Taxonomy" id="3103831"/>
    <lineage>
        <taxon>Eukaryota</taxon>
        <taxon>Viridiplantae</taxon>
        <taxon>Streptophyta</taxon>
        <taxon>Embryophyta</taxon>
        <taxon>Tracheophyta</taxon>
        <taxon>Spermatophyta</taxon>
        <taxon>Magnoliopsida</taxon>
        <taxon>eudicotyledons</taxon>
        <taxon>Gunneridae</taxon>
        <taxon>Pentapetalae</taxon>
        <taxon>asterids</taxon>
        <taxon>campanulids</taxon>
        <taxon>Asterales</taxon>
        <taxon>Asteraceae</taxon>
        <taxon>Asteroideae</taxon>
        <taxon>Heliantheae alliance</taxon>
        <taxon>Madieae</taxon>
        <taxon>Madiinae</taxon>
        <taxon>Deinandra</taxon>
    </lineage>
</organism>
<dbReference type="EMBL" id="JBCNJP010000004">
    <property type="protein sequence ID" value="KAK9078948.1"/>
    <property type="molecule type" value="Genomic_DNA"/>
</dbReference>
<proteinExistence type="predicted"/>
<evidence type="ECO:0000313" key="1">
    <source>
        <dbReference type="EMBL" id="KAK9078948.1"/>
    </source>
</evidence>
<sequence>MDFDFAHCMLTTKGRIGHTSRVLFMEQSPDGCTVASAAGDVDESLRSGKPVQVGEYTLVPLFSRKLTKGVPVIPSGGHVQVGKSFAKAVAGEAGEKVESSGVVFDFQKRRFLVEAAWHGCLLLGRASNLFHLFNLHKVIAKEEFKGIQVRYVGGLHVLLSGANLGKVTELLEAGSLGWGVFNIIGGRFGKVIHVSDTDLNDCNMARNCVGLLVDQWAKIEGSFSVKWDDRIFSRGVKEVHKD</sequence>
<reference evidence="1 2" key="1">
    <citation type="submission" date="2024-04" db="EMBL/GenBank/DDBJ databases">
        <title>The reference genome of an endangered Asteraceae, Deinandra increscens subsp. villosa, native to the Central Coast of California.</title>
        <authorList>
            <person name="Guilliams M."/>
            <person name="Hasenstab-Lehman K."/>
            <person name="Meyer R."/>
            <person name="Mcevoy S."/>
        </authorList>
    </citation>
    <scope>NUCLEOTIDE SEQUENCE [LARGE SCALE GENOMIC DNA]</scope>
    <source>
        <tissue evidence="1">Leaf</tissue>
    </source>
</reference>
<accession>A0AAP0DTI4</accession>
<gene>
    <name evidence="1" type="ORF">SSX86_001951</name>
</gene>
<comment type="caution">
    <text evidence="1">The sequence shown here is derived from an EMBL/GenBank/DDBJ whole genome shotgun (WGS) entry which is preliminary data.</text>
</comment>